<evidence type="ECO:0000256" key="4">
    <source>
        <dbReference type="ARBA" id="ARBA00022807"/>
    </source>
</evidence>
<dbReference type="GO" id="GO:0006508">
    <property type="term" value="P:proteolysis"/>
    <property type="evidence" value="ECO:0007669"/>
    <property type="project" value="UniProtKB-KW"/>
</dbReference>
<evidence type="ECO:0000256" key="2">
    <source>
        <dbReference type="ARBA" id="ARBA00022670"/>
    </source>
</evidence>
<dbReference type="Proteomes" id="UP000238589">
    <property type="component" value="Unassembled WGS sequence"/>
</dbReference>
<dbReference type="Gene3D" id="3.90.1720.10">
    <property type="entry name" value="endopeptidase domain like (from Nostoc punctiforme)"/>
    <property type="match status" value="1"/>
</dbReference>
<feature type="domain" description="NlpC/P60" evidence="5">
    <location>
        <begin position="52"/>
        <end position="176"/>
    </location>
</feature>
<dbReference type="AlphaFoldDB" id="A0A2S9K6I3"/>
<proteinExistence type="inferred from homology"/>
<dbReference type="Pfam" id="PF00877">
    <property type="entry name" value="NLPC_P60"/>
    <property type="match status" value="1"/>
</dbReference>
<evidence type="ECO:0000256" key="1">
    <source>
        <dbReference type="ARBA" id="ARBA00007074"/>
    </source>
</evidence>
<accession>A0A2S9K6I3</accession>
<dbReference type="OrthoDB" id="9807055at2"/>
<dbReference type="PANTHER" id="PTHR47053">
    <property type="entry name" value="MUREIN DD-ENDOPEPTIDASE MEPH-RELATED"/>
    <property type="match status" value="1"/>
</dbReference>
<dbReference type="SUPFAM" id="SSF54001">
    <property type="entry name" value="Cysteine proteinases"/>
    <property type="match status" value="1"/>
</dbReference>
<comment type="caution">
    <text evidence="6">The sequence shown here is derived from an EMBL/GenBank/DDBJ whole genome shotgun (WGS) entry which is preliminary data.</text>
</comment>
<protein>
    <recommendedName>
        <fullName evidence="5">NlpC/P60 domain-containing protein</fullName>
    </recommendedName>
</protein>
<dbReference type="PANTHER" id="PTHR47053:SF1">
    <property type="entry name" value="MUREIN DD-ENDOPEPTIDASE MEPH-RELATED"/>
    <property type="match status" value="1"/>
</dbReference>
<dbReference type="EMBL" id="PVLQ01000020">
    <property type="protein sequence ID" value="PRD66073.1"/>
    <property type="molecule type" value="Genomic_DNA"/>
</dbReference>
<comment type="similarity">
    <text evidence="1">Belongs to the peptidase C40 family.</text>
</comment>
<evidence type="ECO:0000256" key="3">
    <source>
        <dbReference type="ARBA" id="ARBA00022801"/>
    </source>
</evidence>
<dbReference type="InterPro" id="IPR051202">
    <property type="entry name" value="Peptidase_C40"/>
</dbReference>
<keyword evidence="3" id="KW-0378">Hydrolase</keyword>
<dbReference type="PROSITE" id="PS51935">
    <property type="entry name" value="NLPC_P60"/>
    <property type="match status" value="1"/>
</dbReference>
<keyword evidence="7" id="KW-1185">Reference proteome</keyword>
<sequence>MMNPNVFPTPKPRCWACLIGAAGLALLLQGCGTTRPPASQDRPVLQRSEQAVERGRDVALYAMSLIDQRYRWGGRGPDSGFDCSGLVVHVFREAAGLDLSGNAAALSRLSRPVQAGALQAGDLLFFNTLGQPNSHVGVYVGQGKFVHAANERSGVRMDRLSDRYYAARFEGAKTMLD</sequence>
<gene>
    <name evidence="6" type="ORF">C6P64_06150</name>
</gene>
<name>A0A2S9K6I3_9BURK</name>
<evidence type="ECO:0000313" key="7">
    <source>
        <dbReference type="Proteomes" id="UP000238589"/>
    </source>
</evidence>
<evidence type="ECO:0000259" key="5">
    <source>
        <dbReference type="PROSITE" id="PS51935"/>
    </source>
</evidence>
<evidence type="ECO:0000313" key="6">
    <source>
        <dbReference type="EMBL" id="PRD66073.1"/>
    </source>
</evidence>
<dbReference type="InterPro" id="IPR000064">
    <property type="entry name" value="NLP_P60_dom"/>
</dbReference>
<dbReference type="InterPro" id="IPR038765">
    <property type="entry name" value="Papain-like_cys_pep_sf"/>
</dbReference>
<organism evidence="6 7">
    <name type="scientific">Malikia granosa</name>
    <dbReference type="NCBI Taxonomy" id="263067"/>
    <lineage>
        <taxon>Bacteria</taxon>
        <taxon>Pseudomonadati</taxon>
        <taxon>Pseudomonadota</taxon>
        <taxon>Betaproteobacteria</taxon>
        <taxon>Burkholderiales</taxon>
        <taxon>Comamonadaceae</taxon>
        <taxon>Malikia</taxon>
    </lineage>
</organism>
<dbReference type="GO" id="GO:0008234">
    <property type="term" value="F:cysteine-type peptidase activity"/>
    <property type="evidence" value="ECO:0007669"/>
    <property type="project" value="UniProtKB-KW"/>
</dbReference>
<reference evidence="6 7" key="1">
    <citation type="submission" date="2018-03" db="EMBL/GenBank/DDBJ databases">
        <title>Comparative genomics illustrates the genes involved in a hyperalkaliphilic mechanisms of Serpentinomonas isolated from highly-alkaline calcium-rich serpentinized springs.</title>
        <authorList>
            <person name="Suzuki S."/>
            <person name="Ishii S."/>
            <person name="Walworth N."/>
            <person name="Bird L."/>
            <person name="Kuenen J.G."/>
            <person name="Nealson K.H."/>
        </authorList>
    </citation>
    <scope>NUCLEOTIDE SEQUENCE [LARGE SCALE GENOMIC DNA]</scope>
    <source>
        <strain evidence="6 7">P1</strain>
    </source>
</reference>
<keyword evidence="4" id="KW-0788">Thiol protease</keyword>
<keyword evidence="2" id="KW-0645">Protease</keyword>